<accession>A0AAV2PX22</accession>
<protein>
    <submittedName>
        <fullName evidence="2">Uncharacterized protein</fullName>
    </submittedName>
</protein>
<evidence type="ECO:0000256" key="1">
    <source>
        <dbReference type="SAM" id="MobiDB-lite"/>
    </source>
</evidence>
<proteinExistence type="predicted"/>
<evidence type="ECO:0000313" key="2">
    <source>
        <dbReference type="EMBL" id="CAL4066519.1"/>
    </source>
</evidence>
<feature type="non-terminal residue" evidence="2">
    <location>
        <position position="157"/>
    </location>
</feature>
<feature type="region of interest" description="Disordered" evidence="1">
    <location>
        <begin position="68"/>
        <end position="99"/>
    </location>
</feature>
<comment type="caution">
    <text evidence="2">The sequence shown here is derived from an EMBL/GenBank/DDBJ whole genome shotgun (WGS) entry which is preliminary data.</text>
</comment>
<gene>
    <name evidence="2" type="ORF">MNOR_LOCUS5766</name>
</gene>
<dbReference type="EMBL" id="CAXKWB010002285">
    <property type="protein sequence ID" value="CAL4066519.1"/>
    <property type="molecule type" value="Genomic_DNA"/>
</dbReference>
<organism evidence="2 3">
    <name type="scientific">Meganyctiphanes norvegica</name>
    <name type="common">Northern krill</name>
    <name type="synonym">Thysanopoda norvegica</name>
    <dbReference type="NCBI Taxonomy" id="48144"/>
    <lineage>
        <taxon>Eukaryota</taxon>
        <taxon>Metazoa</taxon>
        <taxon>Ecdysozoa</taxon>
        <taxon>Arthropoda</taxon>
        <taxon>Crustacea</taxon>
        <taxon>Multicrustacea</taxon>
        <taxon>Malacostraca</taxon>
        <taxon>Eumalacostraca</taxon>
        <taxon>Eucarida</taxon>
        <taxon>Euphausiacea</taxon>
        <taxon>Euphausiidae</taxon>
        <taxon>Meganyctiphanes</taxon>
    </lineage>
</organism>
<dbReference type="Proteomes" id="UP001497623">
    <property type="component" value="Unassembled WGS sequence"/>
</dbReference>
<name>A0AAV2PX22_MEGNR</name>
<sequence>RYMDKLMGTSFFHESNFRGLIEKVRERGRASTTQRMTEQINRLFSTGSEHDTSLLSPIKNDEQTKLLQENTSHSMSLNNSKNEENNLDNINNKEETQKADCDKLISDEIKNSSNKSSNNCNLFSSKDAILNSSETLSENLANLSLSSGKVPASSSKV</sequence>
<dbReference type="AlphaFoldDB" id="A0AAV2PX22"/>
<evidence type="ECO:0000313" key="3">
    <source>
        <dbReference type="Proteomes" id="UP001497623"/>
    </source>
</evidence>
<reference evidence="2 3" key="1">
    <citation type="submission" date="2024-05" db="EMBL/GenBank/DDBJ databases">
        <authorList>
            <person name="Wallberg A."/>
        </authorList>
    </citation>
    <scope>NUCLEOTIDE SEQUENCE [LARGE SCALE GENOMIC DNA]</scope>
</reference>
<keyword evidence="3" id="KW-1185">Reference proteome</keyword>
<feature type="non-terminal residue" evidence="2">
    <location>
        <position position="1"/>
    </location>
</feature>